<proteinExistence type="predicted"/>
<reference evidence="5" key="2">
    <citation type="submission" date="2016-04" db="UniProtKB">
        <authorList>
            <consortium name="EnsemblMetazoa"/>
        </authorList>
    </citation>
    <scope>IDENTIFICATION</scope>
</reference>
<sequence>MSSHATIATTSTRMYPVQPLVVLPAKFPHSSSMYKMRNIHEDTIDTLPCCHDTANTTATEAKMPDDAVVSQVIRLLQAPLPEYGLLEARQEKILNQLAELKKQVSTLCHFLKQSNQMEVKQSNQTEVKDSVEVQKSVISHVVLNVNPRKPPYSILALQKLWKDIQFNVTSHTHSTMKDEIPIIFPKQIIPSTKAAQFIIITLIWKDVPDMETIVNTYSCPIRGEVNFLRLMSRLIESHNYESTCSQPQTLDFALDFTNFLHNQKYIKDGLITLANEFEKWSCKGGFNIVDIAVWSLIKQFHETDLPPVLHEWYIRCESFFTND</sequence>
<name>A0A158NF20_ATTCE</name>
<dbReference type="GO" id="GO:0006412">
    <property type="term" value="P:translation"/>
    <property type="evidence" value="ECO:0007669"/>
    <property type="project" value="UniProtKB-KW"/>
</dbReference>
<keyword evidence="2" id="KW-0963">Cytoplasm</keyword>
<evidence type="ECO:0000256" key="3">
    <source>
        <dbReference type="ARBA" id="ARBA00022917"/>
    </source>
</evidence>
<reference evidence="6" key="1">
    <citation type="journal article" date="2011" name="PLoS Genet.">
        <title>The genome sequence of the leaf-cutter ant Atta cephalotes reveals insights into its obligate symbiotic lifestyle.</title>
        <authorList>
            <person name="Suen G."/>
            <person name="Teiling C."/>
            <person name="Li L."/>
            <person name="Holt C."/>
            <person name="Abouheif E."/>
            <person name="Bornberg-Bauer E."/>
            <person name="Bouffard P."/>
            <person name="Caldera E.J."/>
            <person name="Cash E."/>
            <person name="Cavanaugh A."/>
            <person name="Denas O."/>
            <person name="Elhaik E."/>
            <person name="Fave M.J."/>
            <person name="Gadau J."/>
            <person name="Gibson J.D."/>
            <person name="Graur D."/>
            <person name="Grubbs K.J."/>
            <person name="Hagen D.E."/>
            <person name="Harkins T.T."/>
            <person name="Helmkampf M."/>
            <person name="Hu H."/>
            <person name="Johnson B.R."/>
            <person name="Kim J."/>
            <person name="Marsh S.E."/>
            <person name="Moeller J.A."/>
            <person name="Munoz-Torres M.C."/>
            <person name="Murphy M.C."/>
            <person name="Naughton M.C."/>
            <person name="Nigam S."/>
            <person name="Overson R."/>
            <person name="Rajakumar R."/>
            <person name="Reese J.T."/>
            <person name="Scott J.J."/>
            <person name="Smith C.R."/>
            <person name="Tao S."/>
            <person name="Tsutsui N.D."/>
            <person name="Viljakainen L."/>
            <person name="Wissler L."/>
            <person name="Yandell M.D."/>
            <person name="Zimmer F."/>
            <person name="Taylor J."/>
            <person name="Slater S.C."/>
            <person name="Clifton S.W."/>
            <person name="Warren W.C."/>
            <person name="Elsik C.G."/>
            <person name="Smith C.D."/>
            <person name="Weinstock G.M."/>
            <person name="Gerardo N.M."/>
            <person name="Currie C.R."/>
        </authorList>
    </citation>
    <scope>NUCLEOTIDE SEQUENCE [LARGE SCALE GENOMIC DNA]</scope>
</reference>
<dbReference type="Proteomes" id="UP000005205">
    <property type="component" value="Unassembled WGS sequence"/>
</dbReference>
<comment type="subcellular location">
    <subcellularLocation>
        <location evidence="1">Cytoplasm</location>
    </subcellularLocation>
</comment>
<evidence type="ECO:0000256" key="2">
    <source>
        <dbReference type="ARBA" id="ARBA00022490"/>
    </source>
</evidence>
<dbReference type="FunCoup" id="A0A158NF20">
    <property type="interactions" value="359"/>
</dbReference>
<keyword evidence="6" id="KW-1185">Reference proteome</keyword>
<dbReference type="OrthoDB" id="424586at2759"/>
<organism evidence="5 6">
    <name type="scientific">Atta cephalotes</name>
    <name type="common">Leafcutter ant</name>
    <dbReference type="NCBI Taxonomy" id="12957"/>
    <lineage>
        <taxon>Eukaryota</taxon>
        <taxon>Metazoa</taxon>
        <taxon>Ecdysozoa</taxon>
        <taxon>Arthropoda</taxon>
        <taxon>Hexapoda</taxon>
        <taxon>Insecta</taxon>
        <taxon>Pterygota</taxon>
        <taxon>Neoptera</taxon>
        <taxon>Endopterygota</taxon>
        <taxon>Hymenoptera</taxon>
        <taxon>Apocrita</taxon>
        <taxon>Aculeata</taxon>
        <taxon>Formicoidea</taxon>
        <taxon>Formicidae</taxon>
        <taxon>Myrmicinae</taxon>
        <taxon>Atta</taxon>
    </lineage>
</organism>
<keyword evidence="3" id="KW-0648">Protein biosynthesis</keyword>
<dbReference type="InterPro" id="IPR041503">
    <property type="entry name" value="AIMP2_thioredoxin"/>
</dbReference>
<dbReference type="PANTHER" id="PTHR13438">
    <property type="entry name" value="AMINOACYL TRNA SYNTHASE COMPLEX-INTERACTING MULTIFUNCTIONAL PROTEIN"/>
    <property type="match status" value="1"/>
</dbReference>
<evidence type="ECO:0000259" key="4">
    <source>
        <dbReference type="Pfam" id="PF18569"/>
    </source>
</evidence>
<dbReference type="KEGG" id="acep:105619213"/>
<accession>A0A158NF20</accession>
<evidence type="ECO:0000313" key="6">
    <source>
        <dbReference type="Proteomes" id="UP000005205"/>
    </source>
</evidence>
<dbReference type="Gene3D" id="1.20.1050.130">
    <property type="match status" value="1"/>
</dbReference>
<dbReference type="STRING" id="12957.A0A158NF20"/>
<dbReference type="GO" id="GO:0005737">
    <property type="term" value="C:cytoplasm"/>
    <property type="evidence" value="ECO:0007669"/>
    <property type="project" value="UniProtKB-SubCell"/>
</dbReference>
<dbReference type="EnsemblMetazoa" id="XM_012200738.1">
    <property type="protein sequence ID" value="XP_012056128.1"/>
    <property type="gene ID" value="LOC105619213"/>
</dbReference>
<evidence type="ECO:0000256" key="1">
    <source>
        <dbReference type="ARBA" id="ARBA00004496"/>
    </source>
</evidence>
<dbReference type="GO" id="GO:0017101">
    <property type="term" value="C:aminoacyl-tRNA synthetase multienzyme complex"/>
    <property type="evidence" value="ECO:0007669"/>
    <property type="project" value="InterPro"/>
</dbReference>
<dbReference type="InterPro" id="IPR042360">
    <property type="entry name" value="AIMP2"/>
</dbReference>
<dbReference type="eggNOG" id="ENOG502QUNJ">
    <property type="taxonomic scope" value="Eukaryota"/>
</dbReference>
<gene>
    <name evidence="5" type="primary">105619213</name>
</gene>
<dbReference type="PANTHER" id="PTHR13438:SF2">
    <property type="entry name" value="AMINOACYL TRNA SYNTHASE COMPLEX-INTERACTING MULTIFUNCTIONAL PROTEIN 2"/>
    <property type="match status" value="1"/>
</dbReference>
<feature type="domain" description="AIMP2 thioredoxin-like" evidence="4">
    <location>
        <begin position="137"/>
        <end position="222"/>
    </location>
</feature>
<dbReference type="Pfam" id="PF18569">
    <property type="entry name" value="Thioredoxin_16"/>
    <property type="match status" value="1"/>
</dbReference>
<evidence type="ECO:0000313" key="5">
    <source>
        <dbReference type="EnsemblMetazoa" id="XP_012056128.1"/>
    </source>
</evidence>
<dbReference type="AlphaFoldDB" id="A0A158NF20"/>
<dbReference type="InParanoid" id="A0A158NF20"/>
<protein>
    <recommendedName>
        <fullName evidence="4">AIMP2 thioredoxin-like domain-containing protein</fullName>
    </recommendedName>
</protein>
<dbReference type="EMBL" id="ADTU01013705">
    <property type="status" value="NOT_ANNOTATED_CDS"/>
    <property type="molecule type" value="Genomic_DNA"/>
</dbReference>